<gene>
    <name evidence="10" type="ORF">EDD42_2282</name>
</gene>
<comment type="subcellular location">
    <subcellularLocation>
        <location evidence="1 7">Cell membrane</location>
        <topology evidence="1 7">Multi-pass membrane protein</topology>
    </subcellularLocation>
</comment>
<evidence type="ECO:0000256" key="8">
    <source>
        <dbReference type="SAM" id="MobiDB-lite"/>
    </source>
</evidence>
<keyword evidence="11" id="KW-1185">Reference proteome</keyword>
<evidence type="ECO:0000256" key="1">
    <source>
        <dbReference type="ARBA" id="ARBA00004651"/>
    </source>
</evidence>
<feature type="transmembrane region" description="Helical" evidence="7">
    <location>
        <begin position="62"/>
        <end position="84"/>
    </location>
</feature>
<evidence type="ECO:0000256" key="6">
    <source>
        <dbReference type="ARBA" id="ARBA00023136"/>
    </source>
</evidence>
<dbReference type="PANTHER" id="PTHR30353">
    <property type="entry name" value="INNER MEMBRANE PROTEIN DEDA-RELATED"/>
    <property type="match status" value="1"/>
</dbReference>
<sequence length="261" mass="27604">MAWVDELQTAITAWLLEIAASGWVFPALYLLTVADAFLVVLPSETAVTALGAISASSGSPDLALLIGVAWAGAVTGDVSCYLLGRRIGTTRFAWMRRPRVAGAIGRAGAALERRAAAAILTARYIPFARIAVNLVAGASGLRPRRYLPITVLAGLAWALWNVGVGAVVGRFLPDQPVLATAVSIVVAVGLGVTVDRISAAVAARRRRTRASLDELAPRLLADDGVPTAVGEVDDEAERQPDEEPHPGERRQVEHEPDAEHR</sequence>
<keyword evidence="4 7" id="KW-0812">Transmembrane</keyword>
<evidence type="ECO:0000259" key="9">
    <source>
        <dbReference type="Pfam" id="PF09335"/>
    </source>
</evidence>
<evidence type="ECO:0000256" key="5">
    <source>
        <dbReference type="ARBA" id="ARBA00022989"/>
    </source>
</evidence>
<dbReference type="Pfam" id="PF09335">
    <property type="entry name" value="VTT_dom"/>
    <property type="match status" value="1"/>
</dbReference>
<reference evidence="10 11" key="1">
    <citation type="submission" date="2018-11" db="EMBL/GenBank/DDBJ databases">
        <title>Sequencing the genomes of 1000 actinobacteria strains.</title>
        <authorList>
            <person name="Klenk H.-P."/>
        </authorList>
    </citation>
    <scope>NUCLEOTIDE SEQUENCE [LARGE SCALE GENOMIC DNA]</scope>
    <source>
        <strain evidence="10 11">DSM 14012</strain>
    </source>
</reference>
<keyword evidence="3 7" id="KW-1003">Cell membrane</keyword>
<feature type="region of interest" description="Disordered" evidence="8">
    <location>
        <begin position="221"/>
        <end position="261"/>
    </location>
</feature>
<organism evidence="10 11">
    <name type="scientific">Plantibacter flavus</name>
    <dbReference type="NCBI Taxonomy" id="150123"/>
    <lineage>
        <taxon>Bacteria</taxon>
        <taxon>Bacillati</taxon>
        <taxon>Actinomycetota</taxon>
        <taxon>Actinomycetes</taxon>
        <taxon>Micrococcales</taxon>
        <taxon>Microbacteriaceae</taxon>
        <taxon>Plantibacter</taxon>
    </lineage>
</organism>
<dbReference type="AlphaFoldDB" id="A0A3N2C4J9"/>
<feature type="domain" description="VTT" evidence="9">
    <location>
        <begin position="41"/>
        <end position="166"/>
    </location>
</feature>
<keyword evidence="5 7" id="KW-1133">Transmembrane helix</keyword>
<dbReference type="InterPro" id="IPR032818">
    <property type="entry name" value="DedA-like"/>
</dbReference>
<feature type="compositionally biased region" description="Basic and acidic residues" evidence="8">
    <location>
        <begin position="237"/>
        <end position="261"/>
    </location>
</feature>
<dbReference type="EMBL" id="RKHL01000001">
    <property type="protein sequence ID" value="ROR82194.1"/>
    <property type="molecule type" value="Genomic_DNA"/>
</dbReference>
<dbReference type="Proteomes" id="UP000266915">
    <property type="component" value="Unassembled WGS sequence"/>
</dbReference>
<comment type="caution">
    <text evidence="10">The sequence shown here is derived from an EMBL/GenBank/DDBJ whole genome shotgun (WGS) entry which is preliminary data.</text>
</comment>
<proteinExistence type="inferred from homology"/>
<evidence type="ECO:0000313" key="11">
    <source>
        <dbReference type="Proteomes" id="UP000266915"/>
    </source>
</evidence>
<comment type="similarity">
    <text evidence="2 7">Belongs to the DedA family.</text>
</comment>
<keyword evidence="6 7" id="KW-0472">Membrane</keyword>
<evidence type="ECO:0000256" key="3">
    <source>
        <dbReference type="ARBA" id="ARBA00022475"/>
    </source>
</evidence>
<feature type="transmembrane region" description="Helical" evidence="7">
    <location>
        <begin position="178"/>
        <end position="199"/>
    </location>
</feature>
<evidence type="ECO:0000313" key="10">
    <source>
        <dbReference type="EMBL" id="ROR82194.1"/>
    </source>
</evidence>
<dbReference type="PANTHER" id="PTHR30353:SF0">
    <property type="entry name" value="TRANSMEMBRANE PROTEIN"/>
    <property type="match status" value="1"/>
</dbReference>
<protein>
    <submittedName>
        <fullName evidence="10">Membrane protein DedA with SNARE-associated domain</fullName>
    </submittedName>
</protein>
<name>A0A3N2C4J9_9MICO</name>
<dbReference type="GO" id="GO:0005886">
    <property type="term" value="C:plasma membrane"/>
    <property type="evidence" value="ECO:0007669"/>
    <property type="project" value="UniProtKB-SubCell"/>
</dbReference>
<accession>A0A3N2C4J9</accession>
<evidence type="ECO:0000256" key="2">
    <source>
        <dbReference type="ARBA" id="ARBA00010792"/>
    </source>
</evidence>
<feature type="transmembrane region" description="Helical" evidence="7">
    <location>
        <begin position="149"/>
        <end position="172"/>
    </location>
</feature>
<evidence type="ECO:0000256" key="4">
    <source>
        <dbReference type="ARBA" id="ARBA00022692"/>
    </source>
</evidence>
<evidence type="ECO:0000256" key="7">
    <source>
        <dbReference type="RuleBase" id="RU367016"/>
    </source>
</evidence>
<feature type="transmembrane region" description="Helical" evidence="7">
    <location>
        <begin position="12"/>
        <end position="31"/>
    </location>
</feature>
<dbReference type="InterPro" id="IPR032816">
    <property type="entry name" value="VTT_dom"/>
</dbReference>